<evidence type="ECO:0000256" key="1">
    <source>
        <dbReference type="ARBA" id="ARBA00004651"/>
    </source>
</evidence>
<evidence type="ECO:0000313" key="11">
    <source>
        <dbReference type="Proteomes" id="UP000428260"/>
    </source>
</evidence>
<evidence type="ECO:0000256" key="2">
    <source>
        <dbReference type="ARBA" id="ARBA00022475"/>
    </source>
</evidence>
<sequence length="459" mass="51099">MNIFKLSIAKLTAKPFNTFLSLLLFAVGVTIISLIFRFEKRFEQNFRQNIAGVDLVVGAKGSPLQLILSSVFQADVPTGNISLEEANKIKSNPMVKSTIPMALGDNYKGYRIVGTEQSYPDLYECKLKEGKWFSKSMDVVIGAEVAEKTGLKVGDLFTGVHGFTQSGHHHDEFKYTVVGIMEPNENVTNRLVLTPVESVWLVHSHHHHHEGVEEEDEDHHHEEAEAEEHHHDEHAHEEEHVHSALLDSALYKVEHQQDLSKEELRAYNDYKGILQEADSDPSSEITALLVFARSPIAIASLPRIINENTNMQAASPALELNRLMGFLGYGIETFKILAWIIIVISGLNILIHLTNTLNQSIYEVALLRALGASRIKVMFLLLSQGTILSLGGWLAGIIISRIIWLILPQISAISFTGIQGISGKELLLLLYCFIVGALASLFPAIKAYKTDIHFILSKI</sequence>
<dbReference type="KEGG" id="mcos:GM418_10025"/>
<dbReference type="InterPro" id="IPR003838">
    <property type="entry name" value="ABC3_permease_C"/>
</dbReference>
<dbReference type="EMBL" id="CP046401">
    <property type="protein sequence ID" value="QGY43981.1"/>
    <property type="molecule type" value="Genomic_DNA"/>
</dbReference>
<feature type="compositionally biased region" description="Basic and acidic residues" evidence="6">
    <location>
        <begin position="218"/>
        <end position="241"/>
    </location>
</feature>
<dbReference type="GO" id="GO:0005886">
    <property type="term" value="C:plasma membrane"/>
    <property type="evidence" value="ECO:0007669"/>
    <property type="project" value="UniProtKB-SubCell"/>
</dbReference>
<protein>
    <submittedName>
        <fullName evidence="10">FtsX-like permease family protein</fullName>
    </submittedName>
</protein>
<dbReference type="PANTHER" id="PTHR43738:SF2">
    <property type="entry name" value="ABC TRANSPORTER PERMEASE"/>
    <property type="match status" value="1"/>
</dbReference>
<evidence type="ECO:0000259" key="8">
    <source>
        <dbReference type="Pfam" id="PF02687"/>
    </source>
</evidence>
<feature type="transmembrane region" description="Helical" evidence="7">
    <location>
        <begin position="20"/>
        <end position="38"/>
    </location>
</feature>
<feature type="region of interest" description="Disordered" evidence="6">
    <location>
        <begin position="204"/>
        <end position="241"/>
    </location>
</feature>
<feature type="domain" description="MacB-like periplasmic core" evidence="9">
    <location>
        <begin position="18"/>
        <end position="199"/>
    </location>
</feature>
<feature type="transmembrane region" description="Helical" evidence="7">
    <location>
        <begin position="336"/>
        <end position="355"/>
    </location>
</feature>
<evidence type="ECO:0000256" key="3">
    <source>
        <dbReference type="ARBA" id="ARBA00022692"/>
    </source>
</evidence>
<dbReference type="Proteomes" id="UP000428260">
    <property type="component" value="Chromosome"/>
</dbReference>
<dbReference type="RefSeq" id="WP_158865648.1">
    <property type="nucleotide sequence ID" value="NZ_CP046401.1"/>
</dbReference>
<evidence type="ECO:0000256" key="5">
    <source>
        <dbReference type="ARBA" id="ARBA00023136"/>
    </source>
</evidence>
<name>A0A6I6JNG6_9BACT</name>
<keyword evidence="4 7" id="KW-1133">Transmembrane helix</keyword>
<feature type="domain" description="ABC3 transporter permease C-terminal" evidence="8">
    <location>
        <begin position="336"/>
        <end position="451"/>
    </location>
</feature>
<evidence type="ECO:0000256" key="4">
    <source>
        <dbReference type="ARBA" id="ARBA00022989"/>
    </source>
</evidence>
<dbReference type="AlphaFoldDB" id="A0A6I6JNG6"/>
<organism evidence="10 11">
    <name type="scientific">Maribellus comscasis</name>
    <dbReference type="NCBI Taxonomy" id="2681766"/>
    <lineage>
        <taxon>Bacteria</taxon>
        <taxon>Pseudomonadati</taxon>
        <taxon>Bacteroidota</taxon>
        <taxon>Bacteroidia</taxon>
        <taxon>Marinilabiliales</taxon>
        <taxon>Prolixibacteraceae</taxon>
        <taxon>Maribellus</taxon>
    </lineage>
</organism>
<evidence type="ECO:0000313" key="10">
    <source>
        <dbReference type="EMBL" id="QGY43981.1"/>
    </source>
</evidence>
<dbReference type="InterPro" id="IPR051125">
    <property type="entry name" value="ABC-4/HrtB_transporter"/>
</dbReference>
<keyword evidence="5 7" id="KW-0472">Membrane</keyword>
<feature type="transmembrane region" description="Helical" evidence="7">
    <location>
        <begin position="428"/>
        <end position="448"/>
    </location>
</feature>
<keyword evidence="2" id="KW-1003">Cell membrane</keyword>
<keyword evidence="3 7" id="KW-0812">Transmembrane</keyword>
<feature type="transmembrane region" description="Helical" evidence="7">
    <location>
        <begin position="375"/>
        <end position="395"/>
    </location>
</feature>
<dbReference type="Pfam" id="PF02687">
    <property type="entry name" value="FtsX"/>
    <property type="match status" value="1"/>
</dbReference>
<accession>A0A6I6JNG6</accession>
<evidence type="ECO:0000256" key="7">
    <source>
        <dbReference type="SAM" id="Phobius"/>
    </source>
</evidence>
<dbReference type="Pfam" id="PF12704">
    <property type="entry name" value="MacB_PCD"/>
    <property type="match status" value="1"/>
</dbReference>
<dbReference type="PANTHER" id="PTHR43738">
    <property type="entry name" value="ABC TRANSPORTER, MEMBRANE PROTEIN"/>
    <property type="match status" value="1"/>
</dbReference>
<proteinExistence type="predicted"/>
<evidence type="ECO:0000259" key="9">
    <source>
        <dbReference type="Pfam" id="PF12704"/>
    </source>
</evidence>
<comment type="subcellular location">
    <subcellularLocation>
        <location evidence="1">Cell membrane</location>
        <topology evidence="1">Multi-pass membrane protein</topology>
    </subcellularLocation>
</comment>
<evidence type="ECO:0000256" key="6">
    <source>
        <dbReference type="SAM" id="MobiDB-lite"/>
    </source>
</evidence>
<keyword evidence="11" id="KW-1185">Reference proteome</keyword>
<reference evidence="10 11" key="1">
    <citation type="submission" date="2019-11" db="EMBL/GenBank/DDBJ databases">
        <authorList>
            <person name="Zheng R.K."/>
            <person name="Sun C.M."/>
        </authorList>
    </citation>
    <scope>NUCLEOTIDE SEQUENCE [LARGE SCALE GENOMIC DNA]</scope>
    <source>
        <strain evidence="10 11">WC007</strain>
    </source>
</reference>
<gene>
    <name evidence="10" type="ORF">GM418_10025</name>
</gene>
<dbReference type="InterPro" id="IPR025857">
    <property type="entry name" value="MacB_PCD"/>
</dbReference>